<dbReference type="InterPro" id="IPR008250">
    <property type="entry name" value="ATPase_P-typ_transduc_dom_A_sf"/>
</dbReference>
<evidence type="ECO:0000256" key="10">
    <source>
        <dbReference type="ARBA" id="ARBA00023136"/>
    </source>
</evidence>
<dbReference type="CDD" id="cd02094">
    <property type="entry name" value="P-type_ATPase_Cu-like"/>
    <property type="match status" value="1"/>
</dbReference>
<feature type="transmembrane region" description="Helical" evidence="11">
    <location>
        <begin position="142"/>
        <end position="162"/>
    </location>
</feature>
<dbReference type="PRINTS" id="PR00943">
    <property type="entry name" value="CUATPASE"/>
</dbReference>
<evidence type="ECO:0000256" key="6">
    <source>
        <dbReference type="ARBA" id="ARBA00022741"/>
    </source>
</evidence>
<evidence type="ECO:0000256" key="2">
    <source>
        <dbReference type="ARBA" id="ARBA00006024"/>
    </source>
</evidence>
<organism evidence="14 15">
    <name type="scientific">Parvularcula dongshanensis</name>
    <dbReference type="NCBI Taxonomy" id="1173995"/>
    <lineage>
        <taxon>Bacteria</taxon>
        <taxon>Pseudomonadati</taxon>
        <taxon>Pseudomonadota</taxon>
        <taxon>Alphaproteobacteria</taxon>
        <taxon>Parvularculales</taxon>
        <taxon>Parvularculaceae</taxon>
        <taxon>Parvularcula</taxon>
    </lineage>
</organism>
<dbReference type="InterPro" id="IPR027256">
    <property type="entry name" value="P-typ_ATPase_IB"/>
</dbReference>
<keyword evidence="10 11" id="KW-0472">Membrane</keyword>
<dbReference type="EMBL" id="JACHOB010000007">
    <property type="protein sequence ID" value="MBB4660233.1"/>
    <property type="molecule type" value="Genomic_DNA"/>
</dbReference>
<feature type="transmembrane region" description="Helical" evidence="11">
    <location>
        <begin position="769"/>
        <end position="791"/>
    </location>
</feature>
<comment type="caution">
    <text evidence="14">The sequence shown here is derived from an EMBL/GenBank/DDBJ whole genome shotgun (WGS) entry which is preliminary data.</text>
</comment>
<dbReference type="NCBIfam" id="TIGR01494">
    <property type="entry name" value="ATPase_P-type"/>
    <property type="match status" value="1"/>
</dbReference>
<evidence type="ECO:0000256" key="7">
    <source>
        <dbReference type="ARBA" id="ARBA00022840"/>
    </source>
</evidence>
<evidence type="ECO:0000313" key="15">
    <source>
        <dbReference type="Proteomes" id="UP000563524"/>
    </source>
</evidence>
<dbReference type="AlphaFoldDB" id="A0A840I7K1"/>
<dbReference type="InterPro" id="IPR018303">
    <property type="entry name" value="ATPase_P-typ_P_site"/>
</dbReference>
<dbReference type="SFLD" id="SFLDG00002">
    <property type="entry name" value="C1.7:_P-type_atpase_like"/>
    <property type="match status" value="1"/>
</dbReference>
<feature type="transmembrane region" description="Helical" evidence="11">
    <location>
        <begin position="744"/>
        <end position="763"/>
    </location>
</feature>
<dbReference type="InterPro" id="IPR001757">
    <property type="entry name" value="P_typ_ATPase"/>
</dbReference>
<keyword evidence="6 11" id="KW-0547">Nucleotide-binding</keyword>
<dbReference type="Pfam" id="PF19335">
    <property type="entry name" value="HMBD"/>
    <property type="match status" value="2"/>
</dbReference>
<feature type="domain" description="Heavy metal binding" evidence="13">
    <location>
        <begin position="96"/>
        <end position="122"/>
    </location>
</feature>
<dbReference type="GO" id="GO:0060003">
    <property type="term" value="P:copper ion export"/>
    <property type="evidence" value="ECO:0007669"/>
    <property type="project" value="UniProtKB-ARBA"/>
</dbReference>
<gene>
    <name evidence="14" type="ORF">GGQ59_002783</name>
</gene>
<dbReference type="InterPro" id="IPR059000">
    <property type="entry name" value="ATPase_P-type_domA"/>
</dbReference>
<dbReference type="Gene3D" id="3.40.50.1000">
    <property type="entry name" value="HAD superfamily/HAD-like"/>
    <property type="match status" value="1"/>
</dbReference>
<dbReference type="RefSeq" id="WP_221401065.1">
    <property type="nucleotide sequence ID" value="NZ_JACHOB010000007.1"/>
</dbReference>
<dbReference type="Pfam" id="PF00122">
    <property type="entry name" value="E1-E2_ATPase"/>
    <property type="match status" value="1"/>
</dbReference>
<dbReference type="SUPFAM" id="SSF56784">
    <property type="entry name" value="HAD-like"/>
    <property type="match status" value="1"/>
</dbReference>
<proteinExistence type="inferred from homology"/>
<protein>
    <submittedName>
        <fullName evidence="14">Cu+-exporting ATPase</fullName>
    </submittedName>
</protein>
<dbReference type="PANTHER" id="PTHR43520">
    <property type="entry name" value="ATP7, ISOFORM B"/>
    <property type="match status" value="1"/>
</dbReference>
<feature type="transmembrane region" description="Helical" evidence="11">
    <location>
        <begin position="207"/>
        <end position="227"/>
    </location>
</feature>
<evidence type="ECO:0000256" key="5">
    <source>
        <dbReference type="ARBA" id="ARBA00022723"/>
    </source>
</evidence>
<evidence type="ECO:0000256" key="1">
    <source>
        <dbReference type="ARBA" id="ARBA00004651"/>
    </source>
</evidence>
<feature type="domain" description="P-type ATPase A" evidence="12">
    <location>
        <begin position="282"/>
        <end position="383"/>
    </location>
</feature>
<dbReference type="GO" id="GO:0055070">
    <property type="term" value="P:copper ion homeostasis"/>
    <property type="evidence" value="ECO:0007669"/>
    <property type="project" value="TreeGrafter"/>
</dbReference>
<sequence>MNASYAGSGLEASDDRPVVRGDQVTEGYAGDVYACPMHPDVRSTDPAVCGKCGMDLVREGDEVGDVTHDCCHGDAAAPAAPAGAYDTLPPGYDGSVYTCPMHPEVRAPKPGPCPLCGMALEPEDVTVGKEDRTELRDMTRRFWVSAVLTVPLFIYAMGDMIPDRPFERFIADDLAQWIQLALATPVVLWGAWPFFVRGWQSFRTWNLNMFSLIALGVGVAYLFSIVATGTPGVFPPAFRNPDGNVGVYYEAAAVIVTLVLLGQVLELRARSATSGAIRALLELTPPTATRIDPGGVETEVPLDALREGDRLRVRPGEKVPVDGKVLEGSSSVDESMITGEPLPIRKAEGDTVTGGTVNATGAFVMTADRVGEDTTLSQIVRMVAEAQRSRAPIQRSVDRVAGIFVPAVIVVAILSFIVWAIFGPEPALSFALVNAVAVLIIACPCALGLATPMSIMVGTGKGAQNGVLIKNAEALEAFEKVDTVVVDKTGTLTEGRPALVGVEPTEAFDDTELLSLTTAVERASEHPLAEAIVRGAEERGVPRREASDFQSVTGEGVHARVDGRRVAIGNAKMMAREGGLPRDIEKRAKERRRNGETAMFVAVDGQPAGLISVADPIKASTPEAIRLLHEAGVKVVMLTGDARGTAEAVAAEVGIDAVHADVSPEDKHRIVGELQAAGSKVAMAGDGINDAPALARADVGIAMGTGTDVAMESAGVTLVRGDLRGVAAAQRLSRMTMRNIRQNLFFAFVYNGLGVPVAAGVLYPFTGILLNPMIAAAAMSLSSVSVIGNALRMRTKSL</sequence>
<evidence type="ECO:0000259" key="13">
    <source>
        <dbReference type="Pfam" id="PF19335"/>
    </source>
</evidence>
<dbReference type="GO" id="GO:0005507">
    <property type="term" value="F:copper ion binding"/>
    <property type="evidence" value="ECO:0007669"/>
    <property type="project" value="TreeGrafter"/>
</dbReference>
<accession>A0A840I7K1</accession>
<dbReference type="Gene3D" id="3.40.1110.10">
    <property type="entry name" value="Calcium-transporting ATPase, cytoplasmic domain N"/>
    <property type="match status" value="1"/>
</dbReference>
<evidence type="ECO:0000256" key="3">
    <source>
        <dbReference type="ARBA" id="ARBA00022475"/>
    </source>
</evidence>
<dbReference type="InterPro" id="IPR023298">
    <property type="entry name" value="ATPase_P-typ_TM_dom_sf"/>
</dbReference>
<dbReference type="SFLD" id="SFLDF00027">
    <property type="entry name" value="p-type_atpase"/>
    <property type="match status" value="1"/>
</dbReference>
<dbReference type="Proteomes" id="UP000563524">
    <property type="component" value="Unassembled WGS sequence"/>
</dbReference>
<evidence type="ECO:0000256" key="9">
    <source>
        <dbReference type="ARBA" id="ARBA00022989"/>
    </source>
</evidence>
<dbReference type="InterPro" id="IPR045800">
    <property type="entry name" value="HMBD"/>
</dbReference>
<feature type="transmembrane region" description="Helical" evidence="11">
    <location>
        <begin position="400"/>
        <end position="422"/>
    </location>
</feature>
<keyword evidence="3 11" id="KW-1003">Cell membrane</keyword>
<evidence type="ECO:0000256" key="8">
    <source>
        <dbReference type="ARBA" id="ARBA00022967"/>
    </source>
</evidence>
<dbReference type="InterPro" id="IPR044492">
    <property type="entry name" value="P_typ_ATPase_HD_dom"/>
</dbReference>
<keyword evidence="9 11" id="KW-1133">Transmembrane helix</keyword>
<feature type="transmembrane region" description="Helical" evidence="11">
    <location>
        <begin position="247"/>
        <end position="265"/>
    </location>
</feature>
<dbReference type="SUPFAM" id="SSF81665">
    <property type="entry name" value="Calcium ATPase, transmembrane domain M"/>
    <property type="match status" value="1"/>
</dbReference>
<keyword evidence="7 11" id="KW-0067">ATP-binding</keyword>
<dbReference type="SUPFAM" id="SSF81653">
    <property type="entry name" value="Calcium ATPase, transduction domain A"/>
    <property type="match status" value="1"/>
</dbReference>
<dbReference type="InterPro" id="IPR023214">
    <property type="entry name" value="HAD_sf"/>
</dbReference>
<dbReference type="InterPro" id="IPR023299">
    <property type="entry name" value="ATPase_P-typ_cyto_dom_N"/>
</dbReference>
<dbReference type="PROSITE" id="PS00154">
    <property type="entry name" value="ATPASE_E1_E2"/>
    <property type="match status" value="1"/>
</dbReference>
<dbReference type="NCBIfam" id="TIGR01511">
    <property type="entry name" value="ATPase-IB1_Cu"/>
    <property type="match status" value="1"/>
</dbReference>
<reference evidence="14 15" key="1">
    <citation type="submission" date="2020-08" db="EMBL/GenBank/DDBJ databases">
        <title>Genomic Encyclopedia of Type Strains, Phase IV (KMG-IV): sequencing the most valuable type-strain genomes for metagenomic binning, comparative biology and taxonomic classification.</title>
        <authorList>
            <person name="Goeker M."/>
        </authorList>
    </citation>
    <scope>NUCLEOTIDE SEQUENCE [LARGE SCALE GENOMIC DNA]</scope>
    <source>
        <strain evidence="14 15">DSM 102850</strain>
    </source>
</reference>
<dbReference type="PRINTS" id="PR00119">
    <property type="entry name" value="CATATPASE"/>
</dbReference>
<comment type="subcellular location">
    <subcellularLocation>
        <location evidence="1">Cell membrane</location>
        <topology evidence="1">Multi-pass membrane protein</topology>
    </subcellularLocation>
</comment>
<dbReference type="SFLD" id="SFLDS00003">
    <property type="entry name" value="Haloacid_Dehalogenase"/>
    <property type="match status" value="1"/>
</dbReference>
<dbReference type="GO" id="GO:0005886">
    <property type="term" value="C:plasma membrane"/>
    <property type="evidence" value="ECO:0007669"/>
    <property type="project" value="UniProtKB-SubCell"/>
</dbReference>
<dbReference type="GO" id="GO:0043682">
    <property type="term" value="F:P-type divalent copper transporter activity"/>
    <property type="evidence" value="ECO:0007669"/>
    <property type="project" value="TreeGrafter"/>
</dbReference>
<keyword evidence="15" id="KW-1185">Reference proteome</keyword>
<dbReference type="GO" id="GO:0016887">
    <property type="term" value="F:ATP hydrolysis activity"/>
    <property type="evidence" value="ECO:0007669"/>
    <property type="project" value="InterPro"/>
</dbReference>
<dbReference type="FunFam" id="2.70.150.10:FF:000020">
    <property type="entry name" value="Copper-exporting P-type ATPase A"/>
    <property type="match status" value="1"/>
</dbReference>
<name>A0A840I7K1_9PROT</name>
<dbReference type="PANTHER" id="PTHR43520:SF8">
    <property type="entry name" value="P-TYPE CU(+) TRANSPORTER"/>
    <property type="match status" value="1"/>
</dbReference>
<keyword evidence="8" id="KW-1278">Translocase</keyword>
<feature type="transmembrane region" description="Helical" evidence="11">
    <location>
        <begin position="174"/>
        <end position="195"/>
    </location>
</feature>
<dbReference type="Gene3D" id="2.70.150.10">
    <property type="entry name" value="Calcium-transporting ATPase, cytoplasmic transduction domain A"/>
    <property type="match status" value="1"/>
</dbReference>
<dbReference type="Pfam" id="PF00702">
    <property type="entry name" value="Hydrolase"/>
    <property type="match status" value="1"/>
</dbReference>
<evidence type="ECO:0000256" key="4">
    <source>
        <dbReference type="ARBA" id="ARBA00022692"/>
    </source>
</evidence>
<dbReference type="NCBIfam" id="TIGR01525">
    <property type="entry name" value="ATPase-IB_hvy"/>
    <property type="match status" value="1"/>
</dbReference>
<evidence type="ECO:0000259" key="12">
    <source>
        <dbReference type="Pfam" id="PF00122"/>
    </source>
</evidence>
<keyword evidence="5 11" id="KW-0479">Metal-binding</keyword>
<dbReference type="GO" id="GO:0005524">
    <property type="term" value="F:ATP binding"/>
    <property type="evidence" value="ECO:0007669"/>
    <property type="project" value="UniProtKB-UniRule"/>
</dbReference>
<evidence type="ECO:0000313" key="14">
    <source>
        <dbReference type="EMBL" id="MBB4660233.1"/>
    </source>
</evidence>
<evidence type="ECO:0000256" key="11">
    <source>
        <dbReference type="RuleBase" id="RU362081"/>
    </source>
</evidence>
<comment type="similarity">
    <text evidence="2 11">Belongs to the cation transport ATPase (P-type) (TC 3.A.3) family. Type IB subfamily.</text>
</comment>
<feature type="transmembrane region" description="Helical" evidence="11">
    <location>
        <begin position="428"/>
        <end position="451"/>
    </location>
</feature>
<keyword evidence="4 11" id="KW-0812">Transmembrane</keyword>
<feature type="domain" description="Heavy metal binding" evidence="13">
    <location>
        <begin position="32"/>
        <end position="57"/>
    </location>
</feature>
<dbReference type="InterPro" id="IPR036412">
    <property type="entry name" value="HAD-like_sf"/>
</dbReference>